<organism evidence="1 2">
    <name type="scientific">Apolygus lucorum</name>
    <name type="common">Small green plant bug</name>
    <name type="synonym">Lygocoris lucorum</name>
    <dbReference type="NCBI Taxonomy" id="248454"/>
    <lineage>
        <taxon>Eukaryota</taxon>
        <taxon>Metazoa</taxon>
        <taxon>Ecdysozoa</taxon>
        <taxon>Arthropoda</taxon>
        <taxon>Hexapoda</taxon>
        <taxon>Insecta</taxon>
        <taxon>Pterygota</taxon>
        <taxon>Neoptera</taxon>
        <taxon>Paraneoptera</taxon>
        <taxon>Hemiptera</taxon>
        <taxon>Heteroptera</taxon>
        <taxon>Panheteroptera</taxon>
        <taxon>Cimicomorpha</taxon>
        <taxon>Miridae</taxon>
        <taxon>Mirini</taxon>
        <taxon>Apolygus</taxon>
    </lineage>
</organism>
<sequence>MNDWNRPVSEYRGEFKWNYKEGFNREGRREKDIDRLSADLKQLRLAKKREKEQKETAGNDSLFGKTTDSAVIIDTHGDEYEVCETAKEALERLIKSDHRLASKYQNHVKKLDARLKPYGTSYQGSFMKSSNVFPTVKAYEMAAEEFEKNQDVLERADSNSKSRILAGSEWESSLANYGNTLGTIREEPQDHSNHIVELQQDEPGSNRDKYEDGELMRQKWVDTAHLELSRTFKENPQTTEEMRKRSEDIVPLWLRRGLQRQGLI</sequence>
<evidence type="ECO:0000313" key="1">
    <source>
        <dbReference type="EMBL" id="KAF6213449.1"/>
    </source>
</evidence>
<dbReference type="AlphaFoldDB" id="A0A6A4KAI6"/>
<name>A0A6A4KAI6_APOLU</name>
<accession>A0A6A4KAI6</accession>
<protein>
    <submittedName>
        <fullName evidence="1">Uncharacterized protein</fullName>
    </submittedName>
</protein>
<proteinExistence type="predicted"/>
<comment type="caution">
    <text evidence="1">The sequence shown here is derived from an EMBL/GenBank/DDBJ whole genome shotgun (WGS) entry which is preliminary data.</text>
</comment>
<dbReference type="EMBL" id="WIXP02000003">
    <property type="protein sequence ID" value="KAF6213449.1"/>
    <property type="molecule type" value="Genomic_DNA"/>
</dbReference>
<evidence type="ECO:0000313" key="2">
    <source>
        <dbReference type="Proteomes" id="UP000466442"/>
    </source>
</evidence>
<gene>
    <name evidence="1" type="ORF">GE061_011168</name>
</gene>
<keyword evidence="2" id="KW-1185">Reference proteome</keyword>
<dbReference type="Proteomes" id="UP000466442">
    <property type="component" value="Unassembled WGS sequence"/>
</dbReference>
<reference evidence="1" key="1">
    <citation type="journal article" date="2021" name="Mol. Ecol. Resour.">
        <title>Apolygus lucorum genome provides insights into omnivorousness and mesophyll feeding.</title>
        <authorList>
            <person name="Liu Y."/>
            <person name="Liu H."/>
            <person name="Wang H."/>
            <person name="Huang T."/>
            <person name="Liu B."/>
            <person name="Yang B."/>
            <person name="Yin L."/>
            <person name="Li B."/>
            <person name="Zhang Y."/>
            <person name="Zhang S."/>
            <person name="Jiang F."/>
            <person name="Zhang X."/>
            <person name="Ren Y."/>
            <person name="Wang B."/>
            <person name="Wang S."/>
            <person name="Lu Y."/>
            <person name="Wu K."/>
            <person name="Fan W."/>
            <person name="Wang G."/>
        </authorList>
    </citation>
    <scope>NUCLEOTIDE SEQUENCE</scope>
    <source>
        <strain evidence="1">12Hb</strain>
    </source>
</reference>